<organism evidence="1 2">
    <name type="scientific">Kribbella aluminosa</name>
    <dbReference type="NCBI Taxonomy" id="416017"/>
    <lineage>
        <taxon>Bacteria</taxon>
        <taxon>Bacillati</taxon>
        <taxon>Actinomycetota</taxon>
        <taxon>Actinomycetes</taxon>
        <taxon>Propionibacteriales</taxon>
        <taxon>Kribbellaceae</taxon>
        <taxon>Kribbella</taxon>
    </lineage>
</organism>
<gene>
    <name evidence="1" type="ORF">JOF29_002881</name>
</gene>
<proteinExistence type="predicted"/>
<evidence type="ECO:0000313" key="1">
    <source>
        <dbReference type="EMBL" id="MBP2351798.1"/>
    </source>
</evidence>
<dbReference type="Proteomes" id="UP000755585">
    <property type="component" value="Unassembled WGS sequence"/>
</dbReference>
<protein>
    <submittedName>
        <fullName evidence="1">Uncharacterized protein</fullName>
    </submittedName>
</protein>
<sequence length="121" mass="13296">MDRLDQLADWLNLHTEAIHGASPSTVAPPAGCLATQRDGRLFLHILDWPGGDLVLPNLEGKVRHANLVHNGLEIAFDDARDLELLVPHQYPISPAGGVVLRLPRRRPDVLVPVVELDVDLN</sequence>
<evidence type="ECO:0000313" key="2">
    <source>
        <dbReference type="Proteomes" id="UP000755585"/>
    </source>
</evidence>
<accession>A0ABS4UJG4</accession>
<comment type="caution">
    <text evidence="1">The sequence shown here is derived from an EMBL/GenBank/DDBJ whole genome shotgun (WGS) entry which is preliminary data.</text>
</comment>
<reference evidence="1 2" key="1">
    <citation type="submission" date="2021-03" db="EMBL/GenBank/DDBJ databases">
        <title>Sequencing the genomes of 1000 actinobacteria strains.</title>
        <authorList>
            <person name="Klenk H.-P."/>
        </authorList>
    </citation>
    <scope>NUCLEOTIDE SEQUENCE [LARGE SCALE GENOMIC DNA]</scope>
    <source>
        <strain evidence="1 2">DSM 18824</strain>
    </source>
</reference>
<name>A0ABS4UJG4_9ACTN</name>
<dbReference type="EMBL" id="JAGINT010000001">
    <property type="protein sequence ID" value="MBP2351798.1"/>
    <property type="molecule type" value="Genomic_DNA"/>
</dbReference>
<keyword evidence="2" id="KW-1185">Reference proteome</keyword>